<gene>
    <name evidence="11" type="ORF">NSJP_2726</name>
</gene>
<dbReference type="Gene3D" id="3.30.1300.30">
    <property type="entry name" value="GSPII I/J protein-like"/>
    <property type="match status" value="1"/>
</dbReference>
<dbReference type="Gene3D" id="1.10.40.60">
    <property type="entry name" value="EpsJ-like"/>
    <property type="match status" value="2"/>
</dbReference>
<reference evidence="11 12" key="1">
    <citation type="submission" date="2017-03" db="EMBL/GenBank/DDBJ databases">
        <authorList>
            <person name="Afonso C.L."/>
            <person name="Miller P.J."/>
            <person name="Scott M.A."/>
            <person name="Spackman E."/>
            <person name="Goraichik I."/>
            <person name="Dimitrov K.M."/>
            <person name="Suarez D.L."/>
            <person name="Swayne D.E."/>
        </authorList>
    </citation>
    <scope>NUCLEOTIDE SEQUENCE [LARGE SCALE GENOMIC DNA]</scope>
    <source>
        <strain evidence="11">Genome sequencing of Nitrospira japonica strain NJ11</strain>
    </source>
</reference>
<evidence type="ECO:0000313" key="11">
    <source>
        <dbReference type="EMBL" id="SLM48893.1"/>
    </source>
</evidence>
<evidence type="ECO:0000256" key="7">
    <source>
        <dbReference type="ARBA" id="ARBA00022927"/>
    </source>
</evidence>
<evidence type="ECO:0000313" key="12">
    <source>
        <dbReference type="Proteomes" id="UP000192042"/>
    </source>
</evidence>
<dbReference type="InterPro" id="IPR038072">
    <property type="entry name" value="GspK_central_sf"/>
</dbReference>
<evidence type="ECO:0000256" key="5">
    <source>
        <dbReference type="ARBA" id="ARBA00022519"/>
    </source>
</evidence>
<dbReference type="OrthoDB" id="5398238at2"/>
<evidence type="ECO:0000259" key="10">
    <source>
        <dbReference type="Pfam" id="PF21687"/>
    </source>
</evidence>
<dbReference type="InterPro" id="IPR049031">
    <property type="entry name" value="T2SSK_SAM-like_1st"/>
</dbReference>
<keyword evidence="9" id="KW-0472">Membrane</keyword>
<dbReference type="GO" id="GO:0009306">
    <property type="term" value="P:protein secretion"/>
    <property type="evidence" value="ECO:0007669"/>
    <property type="project" value="InterPro"/>
</dbReference>
<dbReference type="EMBL" id="LT828648">
    <property type="protein sequence ID" value="SLM48893.1"/>
    <property type="molecule type" value="Genomic_DNA"/>
</dbReference>
<accession>A0A1W1I7W0</accession>
<keyword evidence="4" id="KW-1003">Cell membrane</keyword>
<dbReference type="InterPro" id="IPR005628">
    <property type="entry name" value="GspK"/>
</dbReference>
<dbReference type="InterPro" id="IPR045584">
    <property type="entry name" value="Pilin-like"/>
</dbReference>
<dbReference type="Pfam" id="PF21687">
    <property type="entry name" value="T2SSK_1st"/>
    <property type="match status" value="1"/>
</dbReference>
<keyword evidence="8" id="KW-1133">Transmembrane helix</keyword>
<dbReference type="RefSeq" id="WP_080887214.1">
    <property type="nucleotide sequence ID" value="NZ_LT828648.1"/>
</dbReference>
<dbReference type="SUPFAM" id="SSF81585">
    <property type="entry name" value="PsbU/PolX domain-like"/>
    <property type="match status" value="1"/>
</dbReference>
<dbReference type="NCBIfam" id="NF037980">
    <property type="entry name" value="T2SS_GspK"/>
    <property type="match status" value="1"/>
</dbReference>
<organism evidence="11 12">
    <name type="scientific">Nitrospira japonica</name>
    <dbReference type="NCBI Taxonomy" id="1325564"/>
    <lineage>
        <taxon>Bacteria</taxon>
        <taxon>Pseudomonadati</taxon>
        <taxon>Nitrospirota</taxon>
        <taxon>Nitrospiria</taxon>
        <taxon>Nitrospirales</taxon>
        <taxon>Nitrospiraceae</taxon>
        <taxon>Nitrospira</taxon>
    </lineage>
</organism>
<evidence type="ECO:0000256" key="4">
    <source>
        <dbReference type="ARBA" id="ARBA00022475"/>
    </source>
</evidence>
<protein>
    <submittedName>
        <fullName evidence="11">Putative general secretion pathway protein K</fullName>
    </submittedName>
</protein>
<keyword evidence="5" id="KW-0997">Cell inner membrane</keyword>
<comment type="subcellular location">
    <subcellularLocation>
        <location evidence="1">Cell inner membrane</location>
    </subcellularLocation>
</comment>
<dbReference type="PIRSF" id="PIRSF002786">
    <property type="entry name" value="XcpX"/>
    <property type="match status" value="1"/>
</dbReference>
<evidence type="ECO:0000256" key="9">
    <source>
        <dbReference type="ARBA" id="ARBA00023136"/>
    </source>
</evidence>
<feature type="domain" description="T2SS protein K first SAM-like" evidence="10">
    <location>
        <begin position="107"/>
        <end position="210"/>
    </location>
</feature>
<keyword evidence="3" id="KW-0813">Transport</keyword>
<dbReference type="AlphaFoldDB" id="A0A1W1I7W0"/>
<comment type="similarity">
    <text evidence="2">Belongs to the GSP K family.</text>
</comment>
<dbReference type="GO" id="GO:0005886">
    <property type="term" value="C:plasma membrane"/>
    <property type="evidence" value="ECO:0007669"/>
    <property type="project" value="UniProtKB-SubCell"/>
</dbReference>
<dbReference type="PANTHER" id="PTHR38831">
    <property type="entry name" value="TYPE II SECRETION SYSTEM PROTEIN K"/>
    <property type="match status" value="1"/>
</dbReference>
<keyword evidence="7" id="KW-0653">Protein transport</keyword>
<evidence type="ECO:0000256" key="8">
    <source>
        <dbReference type="ARBA" id="ARBA00022989"/>
    </source>
</evidence>
<sequence>MSRSDERGVALLLALLVLTLLVALILEFDSEARREYRDAAAFRDGFKATVLTRAAVQAAKAVLQQDFLKDRQAGQFYDAPTDLWAFPIQQYPIGDGILTAQIEDERGKLNLNDLAAGGDPNARKSKVTRVKRLFDLMQISPEIVDAIVDWIDADDTPEPAGAETLYYQSLHPPYRAANAPLQTLGELRLVKGMTAESFDKISRYVTVFPQEGEGRLNLNTAESIVLQSLDPRVSQAVAGEIIQGRPYKTLQELDRVSSFEAVGKELRLQNVYDIKSEVFSARMTLTVNEVVKHAIVTLRRDANTGTSAVLYYRVL</sequence>
<dbReference type="PANTHER" id="PTHR38831:SF2">
    <property type="entry name" value="TYPE II SECRETION SYSTEM PROTEIN K"/>
    <property type="match status" value="1"/>
</dbReference>
<evidence type="ECO:0000256" key="1">
    <source>
        <dbReference type="ARBA" id="ARBA00004533"/>
    </source>
</evidence>
<dbReference type="STRING" id="1325564.NSJP_2726"/>
<dbReference type="Proteomes" id="UP000192042">
    <property type="component" value="Chromosome I"/>
</dbReference>
<keyword evidence="12" id="KW-1185">Reference proteome</keyword>
<dbReference type="SUPFAM" id="SSF158544">
    <property type="entry name" value="GspK insert domain-like"/>
    <property type="match status" value="1"/>
</dbReference>
<evidence type="ECO:0000256" key="3">
    <source>
        <dbReference type="ARBA" id="ARBA00022448"/>
    </source>
</evidence>
<evidence type="ECO:0000256" key="6">
    <source>
        <dbReference type="ARBA" id="ARBA00022692"/>
    </source>
</evidence>
<evidence type="ECO:0000256" key="2">
    <source>
        <dbReference type="ARBA" id="ARBA00007246"/>
    </source>
</evidence>
<proteinExistence type="inferred from homology"/>
<keyword evidence="6" id="KW-0812">Transmembrane</keyword>
<dbReference type="SUPFAM" id="SSF54523">
    <property type="entry name" value="Pili subunits"/>
    <property type="match status" value="1"/>
</dbReference>
<name>A0A1W1I7W0_9BACT</name>
<dbReference type="KEGG" id="nja:NSJP_2726"/>